<feature type="binding site" evidence="3">
    <location>
        <position position="85"/>
    </location>
    <ligand>
        <name>Cu cation</name>
        <dbReference type="ChEBI" id="CHEBI:23378"/>
    </ligand>
</feature>
<sequence length="210" mass="23280">MTLSTKTLRRGLLALAGLLLLALLLILLYPRFLPTYQPFGTRLLPPRVAYDFNLTAQGGQSYRLSDFRGKAVLIFFGYANCPDVCPLTMLELARVYQALSPSEQARVQVLMITTDPKRDTAELIGRYARAFDPSFIGLSGDPETIAAIAKAYGVGYFTQSAESPEQYLVAHTSAVFLVNPKGQLELIYSRGKTAQTGQMVQDVHWVLSRR</sequence>
<keyword evidence="3" id="KW-0479">Metal-binding</keyword>
<dbReference type="PROSITE" id="PS51352">
    <property type="entry name" value="THIOREDOXIN_2"/>
    <property type="match status" value="1"/>
</dbReference>
<name>A0A399F0R6_9DEIN</name>
<evidence type="ECO:0000313" key="7">
    <source>
        <dbReference type="Proteomes" id="UP000265341"/>
    </source>
</evidence>
<protein>
    <submittedName>
        <fullName evidence="6">SCO1 protein</fullName>
    </submittedName>
</protein>
<dbReference type="AlphaFoldDB" id="A0A399F0R6"/>
<feature type="disulfide bond" description="Redox-active" evidence="4">
    <location>
        <begin position="81"/>
        <end position="85"/>
    </location>
</feature>
<accession>A0A399F0R6</accession>
<evidence type="ECO:0000256" key="1">
    <source>
        <dbReference type="ARBA" id="ARBA00010996"/>
    </source>
</evidence>
<evidence type="ECO:0000259" key="5">
    <source>
        <dbReference type="PROSITE" id="PS51352"/>
    </source>
</evidence>
<dbReference type="SUPFAM" id="SSF52833">
    <property type="entry name" value="Thioredoxin-like"/>
    <property type="match status" value="1"/>
</dbReference>
<dbReference type="Pfam" id="PF02630">
    <property type="entry name" value="SCO1-SenC"/>
    <property type="match status" value="1"/>
</dbReference>
<dbReference type="EMBL" id="QWLA01000002">
    <property type="protein sequence ID" value="RIH89570.1"/>
    <property type="molecule type" value="Genomic_DNA"/>
</dbReference>
<dbReference type="RefSeq" id="WP_245969377.1">
    <property type="nucleotide sequence ID" value="NZ_QWLA01000002.1"/>
</dbReference>
<dbReference type="InterPro" id="IPR013766">
    <property type="entry name" value="Thioredoxin_domain"/>
</dbReference>
<keyword evidence="2 3" id="KW-0186">Copper</keyword>
<dbReference type="PANTHER" id="PTHR12151:SF25">
    <property type="entry name" value="LINALOOL DEHYDRATASE_ISOMERASE DOMAIN-CONTAINING PROTEIN"/>
    <property type="match status" value="1"/>
</dbReference>
<evidence type="ECO:0000313" key="6">
    <source>
        <dbReference type="EMBL" id="RIH89570.1"/>
    </source>
</evidence>
<comment type="similarity">
    <text evidence="1">Belongs to the SCO1/2 family.</text>
</comment>
<dbReference type="InterPro" id="IPR003782">
    <property type="entry name" value="SCO1/SenC"/>
</dbReference>
<dbReference type="InterPro" id="IPR036249">
    <property type="entry name" value="Thioredoxin-like_sf"/>
</dbReference>
<dbReference type="PANTHER" id="PTHR12151">
    <property type="entry name" value="ELECTRON TRANSPORT PROTIN SCO1/SENC FAMILY MEMBER"/>
    <property type="match status" value="1"/>
</dbReference>
<dbReference type="FunFam" id="3.40.30.10:FF:000013">
    <property type="entry name" value="Blast:Protein SCO1 homolog, mitochondrial"/>
    <property type="match status" value="1"/>
</dbReference>
<evidence type="ECO:0000256" key="3">
    <source>
        <dbReference type="PIRSR" id="PIRSR603782-1"/>
    </source>
</evidence>
<feature type="domain" description="Thioredoxin" evidence="5">
    <location>
        <begin position="43"/>
        <end position="208"/>
    </location>
</feature>
<gene>
    <name evidence="6" type="primary">ypmQ_1</name>
    <name evidence="6" type="ORF">Mrose_00158</name>
</gene>
<dbReference type="CDD" id="cd02968">
    <property type="entry name" value="SCO"/>
    <property type="match status" value="1"/>
</dbReference>
<keyword evidence="4" id="KW-1015">Disulfide bond</keyword>
<evidence type="ECO:0000256" key="4">
    <source>
        <dbReference type="PIRSR" id="PIRSR603782-2"/>
    </source>
</evidence>
<evidence type="ECO:0000256" key="2">
    <source>
        <dbReference type="ARBA" id="ARBA00023008"/>
    </source>
</evidence>
<dbReference type="GO" id="GO:0046872">
    <property type="term" value="F:metal ion binding"/>
    <property type="evidence" value="ECO:0007669"/>
    <property type="project" value="UniProtKB-KW"/>
</dbReference>
<keyword evidence="7" id="KW-1185">Reference proteome</keyword>
<dbReference type="Gene3D" id="3.40.30.10">
    <property type="entry name" value="Glutaredoxin"/>
    <property type="match status" value="1"/>
</dbReference>
<feature type="binding site" evidence="3">
    <location>
        <position position="171"/>
    </location>
    <ligand>
        <name>Cu cation</name>
        <dbReference type="ChEBI" id="CHEBI:23378"/>
    </ligand>
</feature>
<dbReference type="Proteomes" id="UP000265341">
    <property type="component" value="Unassembled WGS sequence"/>
</dbReference>
<comment type="caution">
    <text evidence="6">The sequence shown here is derived from an EMBL/GenBank/DDBJ whole genome shotgun (WGS) entry which is preliminary data.</text>
</comment>
<reference evidence="6 7" key="1">
    <citation type="submission" date="2018-08" db="EMBL/GenBank/DDBJ databases">
        <title>Meiothermus roseus NBRC 110900 genome sequencing project.</title>
        <authorList>
            <person name="Da Costa M.S."/>
            <person name="Albuquerque L."/>
            <person name="Raposo P."/>
            <person name="Froufe H.J.C."/>
            <person name="Barroso C.S."/>
            <person name="Egas C."/>
        </authorList>
    </citation>
    <scope>NUCLEOTIDE SEQUENCE [LARGE SCALE GENOMIC DNA]</scope>
    <source>
        <strain evidence="6 7">NBRC 110900</strain>
    </source>
</reference>
<feature type="binding site" evidence="3">
    <location>
        <position position="81"/>
    </location>
    <ligand>
        <name>Cu cation</name>
        <dbReference type="ChEBI" id="CHEBI:23378"/>
    </ligand>
</feature>
<proteinExistence type="inferred from homology"/>
<organism evidence="6 7">
    <name type="scientific">Calidithermus roseus</name>
    <dbReference type="NCBI Taxonomy" id="1644118"/>
    <lineage>
        <taxon>Bacteria</taxon>
        <taxon>Thermotogati</taxon>
        <taxon>Deinococcota</taxon>
        <taxon>Deinococci</taxon>
        <taxon>Thermales</taxon>
        <taxon>Thermaceae</taxon>
        <taxon>Calidithermus</taxon>
    </lineage>
</organism>